<evidence type="ECO:0000313" key="1">
    <source>
        <dbReference type="EMBL" id="NVN09568.1"/>
    </source>
</evidence>
<name>A0A7Y7IT08_9PROT</name>
<evidence type="ECO:0000313" key="2">
    <source>
        <dbReference type="Proteomes" id="UP000534870"/>
    </source>
</evidence>
<proteinExistence type="predicted"/>
<comment type="caution">
    <text evidence="1">The sequence shown here is derived from an EMBL/GenBank/DDBJ whole genome shotgun (WGS) entry which is preliminary data.</text>
</comment>
<reference evidence="1 2" key="1">
    <citation type="submission" date="2020-06" db="EMBL/GenBank/DDBJ databases">
        <title>Description of novel acetic acid bacteria.</title>
        <authorList>
            <person name="Sombolestani A."/>
        </authorList>
    </citation>
    <scope>NUCLEOTIDE SEQUENCE [LARGE SCALE GENOMIC DNA]</scope>
    <source>
        <strain evidence="1 2">LMG 31431</strain>
    </source>
</reference>
<gene>
    <name evidence="1" type="ORF">HUK84_00080</name>
</gene>
<organism evidence="1 2">
    <name type="scientific">Nguyenibacter vanlangensis</name>
    <dbReference type="NCBI Taxonomy" id="1216886"/>
    <lineage>
        <taxon>Bacteria</taxon>
        <taxon>Pseudomonadati</taxon>
        <taxon>Pseudomonadota</taxon>
        <taxon>Alphaproteobacteria</taxon>
        <taxon>Acetobacterales</taxon>
        <taxon>Acetobacteraceae</taxon>
        <taxon>Nguyenibacter</taxon>
    </lineage>
</organism>
<dbReference type="RefSeq" id="WP_176638369.1">
    <property type="nucleotide sequence ID" value="NZ_JABXXP010000001.1"/>
</dbReference>
<protein>
    <submittedName>
        <fullName evidence="1">Uncharacterized protein</fullName>
    </submittedName>
</protein>
<dbReference type="Proteomes" id="UP000534870">
    <property type="component" value="Unassembled WGS sequence"/>
</dbReference>
<dbReference type="AlphaFoldDB" id="A0A7Y7IT08"/>
<sequence>MSTFAAFVSMHGLDARRGLAIDSQNTPQHAMLAHQVFVGGDVAFRGAGITFAAGGHRVCSPAEPCAGREQMATMRVLSAFMN</sequence>
<dbReference type="EMBL" id="JABXXP010000001">
    <property type="protein sequence ID" value="NVN09568.1"/>
    <property type="molecule type" value="Genomic_DNA"/>
</dbReference>
<accession>A0A7Y7IT08</accession>